<dbReference type="RefSeq" id="WP_229786688.1">
    <property type="nucleotide sequence ID" value="NZ_BMRB01000001.1"/>
</dbReference>
<dbReference type="EMBL" id="BMRB01000001">
    <property type="protein sequence ID" value="GGS24776.1"/>
    <property type="molecule type" value="Genomic_DNA"/>
</dbReference>
<protein>
    <submittedName>
        <fullName evidence="2">Uncharacterized protein</fullName>
    </submittedName>
</protein>
<comment type="caution">
    <text evidence="2">The sequence shown here is derived from an EMBL/GenBank/DDBJ whole genome shotgun (WGS) entry which is preliminary data.</text>
</comment>
<reference evidence="2" key="1">
    <citation type="journal article" date="2014" name="Int. J. Syst. Evol. Microbiol.">
        <title>Complete genome sequence of Corynebacterium casei LMG S-19264T (=DSM 44701T), isolated from a smear-ripened cheese.</title>
        <authorList>
            <consortium name="US DOE Joint Genome Institute (JGI-PGF)"/>
            <person name="Walter F."/>
            <person name="Albersmeier A."/>
            <person name="Kalinowski J."/>
            <person name="Ruckert C."/>
        </authorList>
    </citation>
    <scope>NUCLEOTIDE SEQUENCE</scope>
    <source>
        <strain evidence="2">JCM 3276</strain>
    </source>
</reference>
<evidence type="ECO:0000256" key="1">
    <source>
        <dbReference type="SAM" id="MobiDB-lite"/>
    </source>
</evidence>
<proteinExistence type="predicted"/>
<dbReference type="NCBIfam" id="NF038377">
    <property type="entry name" value="TglA_fam_RiPP"/>
    <property type="match status" value="1"/>
</dbReference>
<organism evidence="2 3">
    <name type="scientific">Actinokineospora fastidiosa</name>
    <dbReference type="NCBI Taxonomy" id="1816"/>
    <lineage>
        <taxon>Bacteria</taxon>
        <taxon>Bacillati</taxon>
        <taxon>Actinomycetota</taxon>
        <taxon>Actinomycetes</taxon>
        <taxon>Pseudonocardiales</taxon>
        <taxon>Pseudonocardiaceae</taxon>
        <taxon>Actinokineospora</taxon>
    </lineage>
</organism>
<feature type="region of interest" description="Disordered" evidence="1">
    <location>
        <begin position="1"/>
        <end position="22"/>
    </location>
</feature>
<evidence type="ECO:0000313" key="2">
    <source>
        <dbReference type="EMBL" id="GGS24776.1"/>
    </source>
</evidence>
<evidence type="ECO:0000313" key="3">
    <source>
        <dbReference type="Proteomes" id="UP000660680"/>
    </source>
</evidence>
<keyword evidence="3" id="KW-1185">Reference proteome</keyword>
<name>A0A918G9J3_9PSEU</name>
<gene>
    <name evidence="2" type="ORF">GCM10010171_17470</name>
</gene>
<dbReference type="Proteomes" id="UP000660680">
    <property type="component" value="Unassembled WGS sequence"/>
</dbReference>
<dbReference type="AlphaFoldDB" id="A0A918G9J3"/>
<accession>A0A918G9J3</accession>
<sequence>MSENSAGVDSTDHPVGEGADLVDGEIEEFDLDDIEVIESKVFG</sequence>
<reference evidence="2" key="2">
    <citation type="submission" date="2020-09" db="EMBL/GenBank/DDBJ databases">
        <authorList>
            <person name="Sun Q."/>
            <person name="Ohkuma M."/>
        </authorList>
    </citation>
    <scope>NUCLEOTIDE SEQUENCE</scope>
    <source>
        <strain evidence="2">JCM 3276</strain>
    </source>
</reference>